<evidence type="ECO:0000313" key="3">
    <source>
        <dbReference type="Proteomes" id="UP000016584"/>
    </source>
</evidence>
<dbReference type="PATRIC" id="fig|1346330.5.peg.3544"/>
<comment type="caution">
    <text evidence="2">The sequence shown here is derived from an EMBL/GenBank/DDBJ whole genome shotgun (WGS) entry which is preliminary data.</text>
</comment>
<dbReference type="AlphaFoldDB" id="U2IYX6"/>
<evidence type="ECO:0000256" key="1">
    <source>
        <dbReference type="SAM" id="SignalP"/>
    </source>
</evidence>
<dbReference type="RefSeq" id="WP_021071678.1">
    <property type="nucleotide sequence ID" value="NZ_ATDL01000020.1"/>
</dbReference>
<dbReference type="Proteomes" id="UP000016584">
    <property type="component" value="Unassembled WGS sequence"/>
</dbReference>
<evidence type="ECO:0000313" key="2">
    <source>
        <dbReference type="EMBL" id="ERJ57909.1"/>
    </source>
</evidence>
<organism evidence="2 3">
    <name type="scientific">Sphingobacterium paucimobilis HER1398</name>
    <dbReference type="NCBI Taxonomy" id="1346330"/>
    <lineage>
        <taxon>Bacteria</taxon>
        <taxon>Pseudomonadati</taxon>
        <taxon>Bacteroidota</taxon>
        <taxon>Sphingobacteriia</taxon>
        <taxon>Sphingobacteriales</taxon>
        <taxon>Sphingobacteriaceae</taxon>
        <taxon>Sphingobacterium</taxon>
    </lineage>
</organism>
<feature type="chain" id="PRO_5004628063" evidence="1">
    <location>
        <begin position="19"/>
        <end position="211"/>
    </location>
</feature>
<proteinExistence type="predicted"/>
<keyword evidence="1" id="KW-0732">Signal</keyword>
<accession>U2IYX6</accession>
<dbReference type="STRING" id="1346330.M472_03930"/>
<name>U2IYX6_9SPHI</name>
<dbReference type="OrthoDB" id="1523672at2"/>
<gene>
    <name evidence="2" type="ORF">M472_03930</name>
</gene>
<dbReference type="EMBL" id="ATDL01000020">
    <property type="protein sequence ID" value="ERJ57909.1"/>
    <property type="molecule type" value="Genomic_DNA"/>
</dbReference>
<protein>
    <submittedName>
        <fullName evidence="2">Uncharacterized protein</fullName>
    </submittedName>
</protein>
<keyword evidence="3" id="KW-1185">Reference proteome</keyword>
<feature type="signal peptide" evidence="1">
    <location>
        <begin position="1"/>
        <end position="18"/>
    </location>
</feature>
<sequence>MKTVVLLLSLFFISSSIAQTNPKKGMTYDKEAMLYYKLDQDENNLYISLFKDEYAVKVKMPGGIKIYFNLKGCKDTLDIPVIRYPIVKKAENWERLEIKDFKDISTGEYDVSNEFGIGASGIMKAVAGKESDEKTNFIFEGKITLPKLHFGLEKGTNIAILILLMGQRLVAIPPGRVSPILNSTFYGTQEMKAYFLHVDTWSETWIDYVLE</sequence>
<reference evidence="2 3" key="1">
    <citation type="journal article" date="2013" name="Genome Announc.">
        <title>The Draft Genome Sequence of Sphingomonas paucimobilis Strain HER1398 (Proteobacteria), Host to the Giant PAU Phage, Indicates That It Is a Member of the Genus Sphingobacterium (Bacteroidetes).</title>
        <authorList>
            <person name="White R.A.III."/>
            <person name="Suttle C.A."/>
        </authorList>
    </citation>
    <scope>NUCLEOTIDE SEQUENCE [LARGE SCALE GENOMIC DNA]</scope>
    <source>
        <strain evidence="2 3">HER1398</strain>
    </source>
</reference>